<accession>A0A8T0NRP4</accession>
<evidence type="ECO:0000313" key="3">
    <source>
        <dbReference type="Proteomes" id="UP000823388"/>
    </source>
</evidence>
<feature type="signal peptide" evidence="1">
    <location>
        <begin position="1"/>
        <end position="31"/>
    </location>
</feature>
<sequence>MAWRAGHGSVFIRTMDWVALCSIEVWKLVQAASRIAHPYHVGRQIEVDVWRYGSAEDKATLA</sequence>
<dbReference type="AlphaFoldDB" id="A0A8T0NRP4"/>
<keyword evidence="1" id="KW-0732">Signal</keyword>
<name>A0A8T0NRP4_PANVG</name>
<organism evidence="2 3">
    <name type="scientific">Panicum virgatum</name>
    <name type="common">Blackwell switchgrass</name>
    <dbReference type="NCBI Taxonomy" id="38727"/>
    <lineage>
        <taxon>Eukaryota</taxon>
        <taxon>Viridiplantae</taxon>
        <taxon>Streptophyta</taxon>
        <taxon>Embryophyta</taxon>
        <taxon>Tracheophyta</taxon>
        <taxon>Spermatophyta</taxon>
        <taxon>Magnoliopsida</taxon>
        <taxon>Liliopsida</taxon>
        <taxon>Poales</taxon>
        <taxon>Poaceae</taxon>
        <taxon>PACMAD clade</taxon>
        <taxon>Panicoideae</taxon>
        <taxon>Panicodae</taxon>
        <taxon>Paniceae</taxon>
        <taxon>Panicinae</taxon>
        <taxon>Panicum</taxon>
        <taxon>Panicum sect. Hiantes</taxon>
    </lineage>
</organism>
<comment type="caution">
    <text evidence="2">The sequence shown here is derived from an EMBL/GenBank/DDBJ whole genome shotgun (WGS) entry which is preliminary data.</text>
</comment>
<reference evidence="2" key="1">
    <citation type="submission" date="2020-05" db="EMBL/GenBank/DDBJ databases">
        <title>WGS assembly of Panicum virgatum.</title>
        <authorList>
            <person name="Lovell J.T."/>
            <person name="Jenkins J."/>
            <person name="Shu S."/>
            <person name="Juenger T.E."/>
            <person name="Schmutz J."/>
        </authorList>
    </citation>
    <scope>NUCLEOTIDE SEQUENCE</scope>
    <source>
        <strain evidence="2">AP13</strain>
    </source>
</reference>
<dbReference type="Proteomes" id="UP000823388">
    <property type="component" value="Chromosome 9K"/>
</dbReference>
<evidence type="ECO:0000256" key="1">
    <source>
        <dbReference type="SAM" id="SignalP"/>
    </source>
</evidence>
<keyword evidence="3" id="KW-1185">Reference proteome</keyword>
<feature type="chain" id="PRO_5035857828" evidence="1">
    <location>
        <begin position="32"/>
        <end position="62"/>
    </location>
</feature>
<proteinExistence type="predicted"/>
<protein>
    <submittedName>
        <fullName evidence="2">Uncharacterized protein</fullName>
    </submittedName>
</protein>
<gene>
    <name evidence="2" type="ORF">PVAP13_9KG272013</name>
</gene>
<evidence type="ECO:0000313" key="2">
    <source>
        <dbReference type="EMBL" id="KAG2549916.1"/>
    </source>
</evidence>
<dbReference type="EMBL" id="CM029053">
    <property type="protein sequence ID" value="KAG2549916.1"/>
    <property type="molecule type" value="Genomic_DNA"/>
</dbReference>